<dbReference type="AlphaFoldDB" id="A0A147BUY5"/>
<name>A0A147BUY5_IXORI</name>
<reference evidence="1" key="1">
    <citation type="journal article" date="2018" name="PLoS Negl. Trop. Dis.">
        <title>Sialome diversity of ticks revealed by RNAseq of single tick salivary glands.</title>
        <authorList>
            <person name="Perner J."/>
            <person name="Kropackova S."/>
            <person name="Kopacek P."/>
            <person name="Ribeiro J.M."/>
        </authorList>
    </citation>
    <scope>NUCLEOTIDE SEQUENCE</scope>
    <source>
        <strain evidence="1">Siblings of single egg batch collected in Ceske Budejovice</strain>
        <tissue evidence="1">Salivary glands</tissue>
    </source>
</reference>
<proteinExistence type="predicted"/>
<organism evidence="1">
    <name type="scientific">Ixodes ricinus</name>
    <name type="common">Common tick</name>
    <name type="synonym">Acarus ricinus</name>
    <dbReference type="NCBI Taxonomy" id="34613"/>
    <lineage>
        <taxon>Eukaryota</taxon>
        <taxon>Metazoa</taxon>
        <taxon>Ecdysozoa</taxon>
        <taxon>Arthropoda</taxon>
        <taxon>Chelicerata</taxon>
        <taxon>Arachnida</taxon>
        <taxon>Acari</taxon>
        <taxon>Parasitiformes</taxon>
        <taxon>Ixodida</taxon>
        <taxon>Ixodoidea</taxon>
        <taxon>Ixodidae</taxon>
        <taxon>Ixodinae</taxon>
        <taxon>Ixodes</taxon>
    </lineage>
</organism>
<sequence>MTMSLVTSTVFCPTGTSAFPWEASCFSSTSSCSRVRASRASATALASFLNCLPRAGLDATASTTSTVFGCARVFSATRRTPVALVCCVRS</sequence>
<evidence type="ECO:0000313" key="1">
    <source>
        <dbReference type="EMBL" id="JAR94629.1"/>
    </source>
</evidence>
<accession>A0A147BUY5</accession>
<protein>
    <submittedName>
        <fullName evidence="1">Putative secreted protein</fullName>
    </submittedName>
</protein>
<dbReference type="EMBL" id="GEGO01000775">
    <property type="protein sequence ID" value="JAR94629.1"/>
    <property type="molecule type" value="Transcribed_RNA"/>
</dbReference>